<dbReference type="PANTHER" id="PTHR42804:SF1">
    <property type="entry name" value="ALDEHYDE DEHYDROGENASE-RELATED"/>
    <property type="match status" value="1"/>
</dbReference>
<dbReference type="FunFam" id="3.40.605.10:FF:000007">
    <property type="entry name" value="NAD/NADP-dependent betaine aldehyde dehydrogenase"/>
    <property type="match status" value="1"/>
</dbReference>
<dbReference type="InterPro" id="IPR016163">
    <property type="entry name" value="Ald_DH_C"/>
</dbReference>
<proteinExistence type="inferred from homology"/>
<dbReference type="Proteomes" id="UP000184440">
    <property type="component" value="Unassembled WGS sequence"/>
</dbReference>
<dbReference type="FunFam" id="3.40.309.10:FF:000009">
    <property type="entry name" value="Aldehyde dehydrogenase A"/>
    <property type="match status" value="1"/>
</dbReference>
<feature type="active site" evidence="3">
    <location>
        <position position="253"/>
    </location>
</feature>
<evidence type="ECO:0000259" key="5">
    <source>
        <dbReference type="Pfam" id="PF00171"/>
    </source>
</evidence>
<sequence length="503" mass="52137">MQDLLNRVGGEWRESATGRWIDVEDPSYGTVFARIPDSSAADVDDAVRAARTAFDTGEWPRLSVAERAALLRRLADHLEARVPELTGALAQDTGTAAKLCGALQVFGPVVNLRGFASMEDLLAAPTVWDQSGPAGDGQWRVTREPIGVVAAFVPYNFPLYEAVWKFAPAALAGNTVVLKSAPTTPVGVQELAKAAEAVGFPPGVLNVVHGDADAGSALAAHPGVDFISFTGSSGVARKVMAAAAANLTPVMAELGGKSPAVVLDDADLSLAVRGTVFSSMIHAGQVCVATTRLLVPDHLYEEAVTAAAHYADLLTVGPALAEGTDVGPVNNAAQLAKIERIVAAGVAEGAVVAAGGRRASKVAEGGYYYRPTVLRDVANTMSVARDEIFGPVLSVLAYSSLDEAVAVANDSPYGLAASVWSQDEERARQVGDRLQAGLVWINDAGAIDVARTPLAGRKHSGVGTELGPDGLYAYTLPKSAWASHGKGAQAAAYGMMLHPELAG</sequence>
<dbReference type="Gene3D" id="3.40.605.10">
    <property type="entry name" value="Aldehyde Dehydrogenase, Chain A, domain 1"/>
    <property type="match status" value="1"/>
</dbReference>
<keyword evidence="2 4" id="KW-0560">Oxidoreductase</keyword>
<evidence type="ECO:0000256" key="1">
    <source>
        <dbReference type="ARBA" id="ARBA00009986"/>
    </source>
</evidence>
<dbReference type="Pfam" id="PF00171">
    <property type="entry name" value="Aldedh"/>
    <property type="match status" value="1"/>
</dbReference>
<evidence type="ECO:0000256" key="2">
    <source>
        <dbReference type="ARBA" id="ARBA00023002"/>
    </source>
</evidence>
<comment type="similarity">
    <text evidence="1 4">Belongs to the aldehyde dehydrogenase family.</text>
</comment>
<dbReference type="Gene3D" id="3.40.309.10">
    <property type="entry name" value="Aldehyde Dehydrogenase, Chain A, domain 2"/>
    <property type="match status" value="1"/>
</dbReference>
<dbReference type="InterPro" id="IPR015590">
    <property type="entry name" value="Aldehyde_DH_dom"/>
</dbReference>
<gene>
    <name evidence="6" type="ORF">SAMN05443668_11730</name>
</gene>
<name>A0A1M7RK16_9ACTN</name>
<evidence type="ECO:0000256" key="4">
    <source>
        <dbReference type="RuleBase" id="RU003345"/>
    </source>
</evidence>
<dbReference type="InterPro" id="IPR016162">
    <property type="entry name" value="Ald_DH_N"/>
</dbReference>
<feature type="domain" description="Aldehyde dehydrogenase" evidence="5">
    <location>
        <begin position="12"/>
        <end position="479"/>
    </location>
</feature>
<evidence type="ECO:0000256" key="3">
    <source>
        <dbReference type="PROSITE-ProRule" id="PRU10007"/>
    </source>
</evidence>
<organism evidence="6 7">
    <name type="scientific">Cryptosporangium aurantiacum</name>
    <dbReference type="NCBI Taxonomy" id="134849"/>
    <lineage>
        <taxon>Bacteria</taxon>
        <taxon>Bacillati</taxon>
        <taxon>Actinomycetota</taxon>
        <taxon>Actinomycetes</taxon>
        <taxon>Cryptosporangiales</taxon>
        <taxon>Cryptosporangiaceae</taxon>
        <taxon>Cryptosporangium</taxon>
    </lineage>
</organism>
<dbReference type="STRING" id="134849.SAMN05443668_11730"/>
<dbReference type="OrthoDB" id="6882680at2"/>
<evidence type="ECO:0000313" key="7">
    <source>
        <dbReference type="Proteomes" id="UP000184440"/>
    </source>
</evidence>
<dbReference type="InterPro" id="IPR029510">
    <property type="entry name" value="Ald_DH_CS_GLU"/>
</dbReference>
<dbReference type="SUPFAM" id="SSF53720">
    <property type="entry name" value="ALDH-like"/>
    <property type="match status" value="1"/>
</dbReference>
<reference evidence="6 7" key="1">
    <citation type="submission" date="2016-11" db="EMBL/GenBank/DDBJ databases">
        <authorList>
            <person name="Jaros S."/>
            <person name="Januszkiewicz K."/>
            <person name="Wedrychowicz H."/>
        </authorList>
    </citation>
    <scope>NUCLEOTIDE SEQUENCE [LARGE SCALE GENOMIC DNA]</scope>
    <source>
        <strain evidence="6 7">DSM 46144</strain>
    </source>
</reference>
<dbReference type="AlphaFoldDB" id="A0A1M7RK16"/>
<dbReference type="PROSITE" id="PS00687">
    <property type="entry name" value="ALDEHYDE_DEHYDR_GLU"/>
    <property type="match status" value="1"/>
</dbReference>
<keyword evidence="7" id="KW-1185">Reference proteome</keyword>
<evidence type="ECO:0000313" key="6">
    <source>
        <dbReference type="EMBL" id="SHN46647.1"/>
    </source>
</evidence>
<dbReference type="RefSeq" id="WP_073263821.1">
    <property type="nucleotide sequence ID" value="NZ_FRCS01000017.1"/>
</dbReference>
<protein>
    <submittedName>
        <fullName evidence="6">Acyl-CoA reductase</fullName>
    </submittedName>
</protein>
<dbReference type="InterPro" id="IPR016161">
    <property type="entry name" value="Ald_DH/histidinol_DH"/>
</dbReference>
<dbReference type="PANTHER" id="PTHR42804">
    <property type="entry name" value="ALDEHYDE DEHYDROGENASE"/>
    <property type="match status" value="1"/>
</dbReference>
<dbReference type="EMBL" id="FRCS01000017">
    <property type="protein sequence ID" value="SHN46647.1"/>
    <property type="molecule type" value="Genomic_DNA"/>
</dbReference>
<dbReference type="GO" id="GO:0016620">
    <property type="term" value="F:oxidoreductase activity, acting on the aldehyde or oxo group of donors, NAD or NADP as acceptor"/>
    <property type="evidence" value="ECO:0007669"/>
    <property type="project" value="InterPro"/>
</dbReference>
<accession>A0A1M7RK16</accession>